<dbReference type="Gene3D" id="3.90.1420.10">
    <property type="entry name" value="Rubisco LSMT, substrate-binding domain"/>
    <property type="match status" value="1"/>
</dbReference>
<gene>
    <name evidence="7" type="ORF">N7456_004339</name>
</gene>
<dbReference type="EMBL" id="JAPQKH010000003">
    <property type="protein sequence ID" value="KAJ5107664.1"/>
    <property type="molecule type" value="Genomic_DNA"/>
</dbReference>
<evidence type="ECO:0000256" key="5">
    <source>
        <dbReference type="SAM" id="MobiDB-lite"/>
    </source>
</evidence>
<evidence type="ECO:0000313" key="7">
    <source>
        <dbReference type="EMBL" id="KAJ5107664.1"/>
    </source>
</evidence>
<keyword evidence="1 4" id="KW-0489">Methyltransferase</keyword>
<feature type="compositionally biased region" description="Basic and acidic residues" evidence="5">
    <location>
        <begin position="471"/>
        <end position="480"/>
    </location>
</feature>
<dbReference type="SUPFAM" id="SSF81822">
    <property type="entry name" value="RuBisCo LSMT C-terminal, substrate-binding domain"/>
    <property type="match status" value="1"/>
</dbReference>
<comment type="subcellular location">
    <subcellularLocation>
        <location evidence="4">Nucleus</location>
    </subcellularLocation>
</comment>
<dbReference type="InterPro" id="IPR036464">
    <property type="entry name" value="Rubisco_LSMT_subst-bd_sf"/>
</dbReference>
<dbReference type="Pfam" id="PF09273">
    <property type="entry name" value="Rubis-subs-bind"/>
    <property type="match status" value="1"/>
</dbReference>
<comment type="function">
    <text evidence="4">S-adenosyl-L-methionine-dependent protein-lysine N-methyltransferase that monomethylates 60S ribosomal protein L42.</text>
</comment>
<dbReference type="GO" id="GO:0032259">
    <property type="term" value="P:methylation"/>
    <property type="evidence" value="ECO:0007669"/>
    <property type="project" value="UniProtKB-KW"/>
</dbReference>
<comment type="caution">
    <text evidence="7">The sequence shown here is derived from an EMBL/GenBank/DDBJ whole genome shotgun (WGS) entry which is preliminary data.</text>
</comment>
<feature type="domain" description="SET" evidence="6">
    <location>
        <begin position="34"/>
        <end position="280"/>
    </location>
</feature>
<keyword evidence="4" id="KW-0539">Nucleus</keyword>
<reference evidence="7" key="1">
    <citation type="submission" date="2022-11" db="EMBL/GenBank/DDBJ databases">
        <authorList>
            <person name="Petersen C."/>
        </authorList>
    </citation>
    <scope>NUCLEOTIDE SEQUENCE</scope>
    <source>
        <strain evidence="7">IBT 30069</strain>
    </source>
</reference>
<keyword evidence="2 4" id="KW-0808">Transferase</keyword>
<keyword evidence="8" id="KW-1185">Reference proteome</keyword>
<dbReference type="GO" id="GO:0005634">
    <property type="term" value="C:nucleus"/>
    <property type="evidence" value="ECO:0007669"/>
    <property type="project" value="UniProtKB-SubCell"/>
</dbReference>
<evidence type="ECO:0000259" key="6">
    <source>
        <dbReference type="PROSITE" id="PS50280"/>
    </source>
</evidence>
<dbReference type="InterPro" id="IPR001214">
    <property type="entry name" value="SET_dom"/>
</dbReference>
<evidence type="ECO:0000313" key="8">
    <source>
        <dbReference type="Proteomes" id="UP001149165"/>
    </source>
</evidence>
<dbReference type="PANTHER" id="PTHR13271">
    <property type="entry name" value="UNCHARACTERIZED PUTATIVE METHYLTRANSFERASE"/>
    <property type="match status" value="1"/>
</dbReference>
<dbReference type="Gene3D" id="3.90.1410.10">
    <property type="entry name" value="set domain protein methyltransferase, domain 1"/>
    <property type="match status" value="1"/>
</dbReference>
<dbReference type="AlphaFoldDB" id="A0A9W9FWE3"/>
<dbReference type="InterPro" id="IPR015353">
    <property type="entry name" value="Rubisco_LSMT_subst-bd"/>
</dbReference>
<dbReference type="Pfam" id="PF00856">
    <property type="entry name" value="SET"/>
    <property type="match status" value="1"/>
</dbReference>
<sequence length="486" mass="53618">MSSSTHFSDPSSFQQQSNGFVSWLESNPGVKVNPKIILADLRSTGAGRGVVARTNISEGEELFSIPRSLILAVQNSDLKSLLPQDVEALGPWLSLMLVMLYEYLRGEQSRWAPYFRVLPTNFDTLMFWSEAELNQLQASAIVGKIGKQGADESILESIAPIVKANPALFPPVNGLTSFDGDAGTATLLELAHTMGSLIMAYAFDIEKGEDDDDGEGDDDNESYMTDDEDEQLSKGMVPLADLLNADADRNNARLFQEEEFLVMKAIKPIQEGEEIFNDYGEIPRADLLRRYGYVTDNYGVYDVVELSLKDICQSAGLSNNDIESQPRLQLLEENDLLDDGYVIPRPTANATLETILPAELVVLLTTLTQSPEEFEQRRSKNKPPKPSMDANQAGLLYKTLQSKQAQYGTSLNEDINILTGLLPPNAPQALEGSARRHKMALQVRLGEKEVLRDVQTMLESLVANGSLKRSANGDDHDSRQSKSARV</sequence>
<dbReference type="SUPFAM" id="SSF82199">
    <property type="entry name" value="SET domain"/>
    <property type="match status" value="1"/>
</dbReference>
<organism evidence="7 8">
    <name type="scientific">Penicillium angulare</name>
    <dbReference type="NCBI Taxonomy" id="116970"/>
    <lineage>
        <taxon>Eukaryota</taxon>
        <taxon>Fungi</taxon>
        <taxon>Dikarya</taxon>
        <taxon>Ascomycota</taxon>
        <taxon>Pezizomycotina</taxon>
        <taxon>Eurotiomycetes</taxon>
        <taxon>Eurotiomycetidae</taxon>
        <taxon>Eurotiales</taxon>
        <taxon>Aspergillaceae</taxon>
        <taxon>Penicillium</taxon>
    </lineage>
</organism>
<keyword evidence="3 4" id="KW-0949">S-adenosyl-L-methionine</keyword>
<feature type="region of interest" description="Disordered" evidence="5">
    <location>
        <begin position="464"/>
        <end position="486"/>
    </location>
</feature>
<dbReference type="PIRSF" id="PIRSF011771">
    <property type="entry name" value="RMS1_SET"/>
    <property type="match status" value="1"/>
</dbReference>
<reference evidence="7" key="2">
    <citation type="journal article" date="2023" name="IMA Fungus">
        <title>Comparative genomic study of the Penicillium genus elucidates a diverse pangenome and 15 lateral gene transfer events.</title>
        <authorList>
            <person name="Petersen C."/>
            <person name="Sorensen T."/>
            <person name="Nielsen M.R."/>
            <person name="Sondergaard T.E."/>
            <person name="Sorensen J.L."/>
            <person name="Fitzpatrick D.A."/>
            <person name="Frisvad J.C."/>
            <person name="Nielsen K.L."/>
        </authorList>
    </citation>
    <scope>NUCLEOTIDE SEQUENCE</scope>
    <source>
        <strain evidence="7">IBT 30069</strain>
    </source>
</reference>
<evidence type="ECO:0000256" key="3">
    <source>
        <dbReference type="ARBA" id="ARBA00022691"/>
    </source>
</evidence>
<comment type="similarity">
    <text evidence="4">Belongs to the class V-like SAM-binding methyltransferase superfamily. Histone-lysine methyltransferase family. SETD6 subfamily.</text>
</comment>
<evidence type="ECO:0000256" key="4">
    <source>
        <dbReference type="PIRNR" id="PIRNR011771"/>
    </source>
</evidence>
<dbReference type="InterPro" id="IPR011383">
    <property type="entry name" value="N-lys_methylase_SETD6"/>
</dbReference>
<dbReference type="PANTHER" id="PTHR13271:SF34">
    <property type="entry name" value="N-LYSINE METHYLTRANSFERASE SETD6"/>
    <property type="match status" value="1"/>
</dbReference>
<dbReference type="FunFam" id="3.90.1410.10:FF:000007">
    <property type="entry name" value="Ribosomal lysine N-methyltransferase 4"/>
    <property type="match status" value="1"/>
</dbReference>
<dbReference type="InterPro" id="IPR046341">
    <property type="entry name" value="SET_dom_sf"/>
</dbReference>
<name>A0A9W9FWE3_9EURO</name>
<dbReference type="PROSITE" id="PS50280">
    <property type="entry name" value="SET"/>
    <property type="match status" value="1"/>
</dbReference>
<dbReference type="OrthoDB" id="341421at2759"/>
<evidence type="ECO:0000256" key="1">
    <source>
        <dbReference type="ARBA" id="ARBA00022603"/>
    </source>
</evidence>
<feature type="region of interest" description="Disordered" evidence="5">
    <location>
        <begin position="208"/>
        <end position="230"/>
    </location>
</feature>
<dbReference type="Proteomes" id="UP001149165">
    <property type="component" value="Unassembled WGS sequence"/>
</dbReference>
<dbReference type="EC" id="2.1.1.-" evidence="4"/>
<evidence type="ECO:0000256" key="2">
    <source>
        <dbReference type="ARBA" id="ARBA00022679"/>
    </source>
</evidence>
<protein>
    <recommendedName>
        <fullName evidence="4">Ribosomal lysine N-methyltransferase 4</fullName>
        <ecNumber evidence="4">2.1.1.-</ecNumber>
    </recommendedName>
</protein>
<dbReference type="InterPro" id="IPR050600">
    <property type="entry name" value="SETD3_SETD6_MTase"/>
</dbReference>
<proteinExistence type="inferred from homology"/>
<dbReference type="GO" id="GO:0016279">
    <property type="term" value="F:protein-lysine N-methyltransferase activity"/>
    <property type="evidence" value="ECO:0007669"/>
    <property type="project" value="UniProtKB-UniRule"/>
</dbReference>
<accession>A0A9W9FWE3</accession>